<evidence type="ECO:0000256" key="1">
    <source>
        <dbReference type="SAM" id="MobiDB-lite"/>
    </source>
</evidence>
<sequence length="374" mass="39669">MHGKLSPNQGDKNFMMKLAISMLVVSMLTACGGGGSAGGASSDVPLTPSIPTVSQSSTQPLPTAGDYYTYRSTAPHQSLFDANVSPILTPEYFLYTSYFPIGGASATQLTQWGSPYFNAGNQVKFADGGIVNVEDSLVGCVYVYAQPWNEIPSTVTVDKSWETTTAINKGSRCSGLDMPGQLTTRGTAVAAETIQVAAGSFNTIKVVFQTSLQKLDGTITRRGTCWRDVASGMNVKCNIETVVPVGVLGGKSGNVTDELVSYSTAATGKLKSGVERFAGSWKDTFTSDESTGCLIYIEATGTIRGSCRSRYFPNVSLPVSGRIDTDGNADFTVKSSFGPTYLTHYKGKATDVATMNGTSDSTMSSSGEWRLKHF</sequence>
<keyword evidence="3" id="KW-1185">Reference proteome</keyword>
<protein>
    <submittedName>
        <fullName evidence="2">Uncharacterized protein</fullName>
    </submittedName>
</protein>
<evidence type="ECO:0000313" key="2">
    <source>
        <dbReference type="EMBL" id="SHN40104.1"/>
    </source>
</evidence>
<gene>
    <name evidence="2" type="ORF">SAMN05192549_110138</name>
</gene>
<dbReference type="PROSITE" id="PS51257">
    <property type="entry name" value="PROKAR_LIPOPROTEIN"/>
    <property type="match status" value="1"/>
</dbReference>
<dbReference type="Gene3D" id="2.40.360.20">
    <property type="match status" value="1"/>
</dbReference>
<evidence type="ECO:0000313" key="3">
    <source>
        <dbReference type="Proteomes" id="UP000184339"/>
    </source>
</evidence>
<dbReference type="Proteomes" id="UP000184339">
    <property type="component" value="Unassembled WGS sequence"/>
</dbReference>
<accession>A0A1M7R4V9</accession>
<dbReference type="EMBL" id="FRCX01000010">
    <property type="protein sequence ID" value="SHN40104.1"/>
    <property type="molecule type" value="Genomic_DNA"/>
</dbReference>
<proteinExistence type="predicted"/>
<organism evidence="2 3">
    <name type="scientific">Duganella sacchari</name>
    <dbReference type="NCBI Taxonomy" id="551987"/>
    <lineage>
        <taxon>Bacteria</taxon>
        <taxon>Pseudomonadati</taxon>
        <taxon>Pseudomonadota</taxon>
        <taxon>Betaproteobacteria</taxon>
        <taxon>Burkholderiales</taxon>
        <taxon>Oxalobacteraceae</taxon>
        <taxon>Telluria group</taxon>
        <taxon>Duganella</taxon>
    </lineage>
</organism>
<feature type="compositionally biased region" description="Polar residues" evidence="1">
    <location>
        <begin position="49"/>
        <end position="60"/>
    </location>
</feature>
<name>A0A1M7R4V9_9BURK</name>
<dbReference type="AlphaFoldDB" id="A0A1M7R4V9"/>
<feature type="region of interest" description="Disordered" evidence="1">
    <location>
        <begin position="41"/>
        <end position="60"/>
    </location>
</feature>
<reference evidence="3" key="1">
    <citation type="submission" date="2016-11" db="EMBL/GenBank/DDBJ databases">
        <authorList>
            <person name="Varghese N."/>
            <person name="Submissions S."/>
        </authorList>
    </citation>
    <scope>NUCLEOTIDE SEQUENCE [LARGE SCALE GENOMIC DNA]</scope>
    <source>
        <strain evidence="3">Sac-22</strain>
    </source>
</reference>